<name>A0AAX2H384_9PSED</name>
<proteinExistence type="predicted"/>
<reference evidence="1 2" key="1">
    <citation type="submission" date="2017-08" db="EMBL/GenBank/DDBJ databases">
        <authorList>
            <person name="Chaillou S."/>
        </authorList>
    </citation>
    <scope>NUCLEOTIDE SEQUENCE [LARGE SCALE GENOMIC DNA]</scope>
    <source>
        <strain evidence="1 2">MFPA15A1205</strain>
    </source>
</reference>
<dbReference type="AlphaFoldDB" id="A0AAX2H384"/>
<dbReference type="EMBL" id="OBKZ01000008">
    <property type="protein sequence ID" value="SOB50200.1"/>
    <property type="molecule type" value="Genomic_DNA"/>
</dbReference>
<gene>
    <name evidence="1" type="ORF">PLUA15_160243</name>
</gene>
<dbReference type="Proteomes" id="UP000219564">
    <property type="component" value="Unassembled WGS sequence"/>
</dbReference>
<evidence type="ECO:0000313" key="2">
    <source>
        <dbReference type="Proteomes" id="UP000219564"/>
    </source>
</evidence>
<comment type="caution">
    <text evidence="1">The sequence shown here is derived from an EMBL/GenBank/DDBJ whole genome shotgun (WGS) entry which is preliminary data.</text>
</comment>
<dbReference type="RefSeq" id="WP_097191438.1">
    <property type="nucleotide sequence ID" value="NZ_JBGJML010000002.1"/>
</dbReference>
<evidence type="ECO:0000313" key="1">
    <source>
        <dbReference type="EMBL" id="SOB50200.1"/>
    </source>
</evidence>
<accession>A0AAX2H384</accession>
<organism evidence="1 2">
    <name type="scientific">Pseudomonas lundensis</name>
    <dbReference type="NCBI Taxonomy" id="86185"/>
    <lineage>
        <taxon>Bacteria</taxon>
        <taxon>Pseudomonadati</taxon>
        <taxon>Pseudomonadota</taxon>
        <taxon>Gammaproteobacteria</taxon>
        <taxon>Pseudomonadales</taxon>
        <taxon>Pseudomonadaceae</taxon>
        <taxon>Pseudomonas</taxon>
    </lineage>
</organism>
<sequence length="154" mass="16745">MLVTAQNTSTLLKTQRPDLDPVTGAASALYNGQLQNSQPLTNIQATPTSAAGNAQADNVNAAFAKTRVLLQASVPETAATQGTATQAFKDYMDTPVAQRIREQFLKEMGLTEDDVKAMPPEKQQAINDKISDLMQHKEALKHAESARHKQEEQV</sequence>
<protein>
    <submittedName>
        <fullName evidence="1">Uncharacterized protein</fullName>
    </submittedName>
</protein>